<sequence length="593" mass="66385">MDNGVKIVVKRLKSVSISELDFRCHMDIVGAVRHENVAALRAYYSFENERLMLYDYYIKGSVYALLHGQIDGIRAHVDWVTRLKIAIGAARGIAEIHTQNDGNLVHGNIKSSNILLNQQQYGCVSDLGLANMIKTTFTPTAECYSLEVNSTQNMSQAADVYSFGILLLELLTGKSTTHLVGAPEPVDLVKLVGSVKSKERASKVFDPDLLKNPTIREDMVKMLQIGIKCVAKSIKKRPLVTEVVNMLEDIIRMSPGNHGPSRKELVFANNAKPTFDLGDMSRATLDVIGKGTFGYCYKAILFNEKAIVVKRLRNVIVAYKEFQQHVEVIGRMRHENVYELRAYHFSIDDKLMVYDYHNQESVSTLLHGKKGTYSPLDWETRLKIAVGAAKGIAYIHRQDGGQFVHGNIKSSNIFVNEKKYGVVSDVGLAKLIRPIRPSAMPTRGYCAPEVTDTRKVSQASDVYSFGVVLLELVCRKYFLYNMSSASVISLVKRIKSLPLNEWTAKVLGRGLRKYQIGEEAMVQLLQLAIDCVAIVPEHRLTMPEVVKMLEKISATGLSNVSGLEDQSDDTWRQPSLESRLENLLDYLLPKLTP</sequence>
<reference evidence="4" key="1">
    <citation type="journal article" date="2018" name="Gigascience">
        <title>Genome assembly of the Pink Ipe (Handroanthus impetiginosus, Bignoniaceae), a highly valued, ecologically keystone Neotropical timber forest tree.</title>
        <authorList>
            <person name="Silva-Junior O.B."/>
            <person name="Grattapaglia D."/>
            <person name="Novaes E."/>
            <person name="Collevatti R.G."/>
        </authorList>
    </citation>
    <scope>NUCLEOTIDE SEQUENCE [LARGE SCALE GENOMIC DNA]</scope>
    <source>
        <strain evidence="4">cv. UFG-1</strain>
    </source>
</reference>
<organism evidence="3 4">
    <name type="scientific">Handroanthus impetiginosus</name>
    <dbReference type="NCBI Taxonomy" id="429701"/>
    <lineage>
        <taxon>Eukaryota</taxon>
        <taxon>Viridiplantae</taxon>
        <taxon>Streptophyta</taxon>
        <taxon>Embryophyta</taxon>
        <taxon>Tracheophyta</taxon>
        <taxon>Spermatophyta</taxon>
        <taxon>Magnoliopsida</taxon>
        <taxon>eudicotyledons</taxon>
        <taxon>Gunneridae</taxon>
        <taxon>Pentapetalae</taxon>
        <taxon>asterids</taxon>
        <taxon>lamiids</taxon>
        <taxon>Lamiales</taxon>
        <taxon>Bignoniaceae</taxon>
        <taxon>Crescentiina</taxon>
        <taxon>Tabebuia alliance</taxon>
        <taxon>Handroanthus</taxon>
    </lineage>
</organism>
<evidence type="ECO:0000259" key="2">
    <source>
        <dbReference type="PROSITE" id="PS50011"/>
    </source>
</evidence>
<keyword evidence="1" id="KW-0067">ATP-binding</keyword>
<dbReference type="EMBL" id="NKXS01003176">
    <property type="protein sequence ID" value="PIN10625.1"/>
    <property type="molecule type" value="Genomic_DNA"/>
</dbReference>
<evidence type="ECO:0000313" key="3">
    <source>
        <dbReference type="EMBL" id="PIN10625.1"/>
    </source>
</evidence>
<feature type="domain" description="Protein kinase" evidence="2">
    <location>
        <begin position="1"/>
        <end position="240"/>
    </location>
</feature>
<dbReference type="GO" id="GO:0004674">
    <property type="term" value="F:protein serine/threonine kinase activity"/>
    <property type="evidence" value="ECO:0007669"/>
    <property type="project" value="UniProtKB-KW"/>
</dbReference>
<dbReference type="SUPFAM" id="SSF56112">
    <property type="entry name" value="Protein kinase-like (PK-like)"/>
    <property type="match status" value="2"/>
</dbReference>
<dbReference type="PANTHER" id="PTHR48010:SF1">
    <property type="entry name" value="PROTEIN KINASE DOMAIN-CONTAINING PROTEIN"/>
    <property type="match status" value="1"/>
</dbReference>
<feature type="domain" description="Protein kinase" evidence="2">
    <location>
        <begin position="282"/>
        <end position="552"/>
    </location>
</feature>
<dbReference type="InterPro" id="IPR001245">
    <property type="entry name" value="Ser-Thr/Tyr_kinase_cat_dom"/>
</dbReference>
<dbReference type="PROSITE" id="PS00107">
    <property type="entry name" value="PROTEIN_KINASE_ATP"/>
    <property type="match status" value="1"/>
</dbReference>
<dbReference type="InterPro" id="IPR011009">
    <property type="entry name" value="Kinase-like_dom_sf"/>
</dbReference>
<keyword evidence="3" id="KW-0808">Transferase</keyword>
<dbReference type="InterPro" id="IPR050994">
    <property type="entry name" value="At_inactive_RLKs"/>
</dbReference>
<keyword evidence="1" id="KW-0547">Nucleotide-binding</keyword>
<dbReference type="Gene3D" id="3.30.200.20">
    <property type="entry name" value="Phosphorylase Kinase, domain 1"/>
    <property type="match status" value="2"/>
</dbReference>
<protein>
    <submittedName>
        <fullName evidence="3">Serine/threonine protein kinase</fullName>
        <ecNumber evidence="3">2.7.11.1</ecNumber>
    </submittedName>
</protein>
<evidence type="ECO:0000313" key="4">
    <source>
        <dbReference type="Proteomes" id="UP000231279"/>
    </source>
</evidence>
<dbReference type="STRING" id="429701.A0A2G9GZG9"/>
<comment type="caution">
    <text evidence="3">The sequence shown here is derived from an EMBL/GenBank/DDBJ whole genome shotgun (WGS) entry which is preliminary data.</text>
</comment>
<dbReference type="InterPro" id="IPR000719">
    <property type="entry name" value="Prot_kinase_dom"/>
</dbReference>
<evidence type="ECO:0000256" key="1">
    <source>
        <dbReference type="PROSITE-ProRule" id="PRU10141"/>
    </source>
</evidence>
<dbReference type="PANTHER" id="PTHR48010">
    <property type="entry name" value="OS05G0588300 PROTEIN"/>
    <property type="match status" value="1"/>
</dbReference>
<accession>A0A2G9GZG9</accession>
<gene>
    <name evidence="3" type="ORF">CDL12_16783</name>
</gene>
<keyword evidence="3" id="KW-0723">Serine/threonine-protein kinase</keyword>
<keyword evidence="3" id="KW-0418">Kinase</keyword>
<dbReference type="Gene3D" id="1.10.510.10">
    <property type="entry name" value="Transferase(Phosphotransferase) domain 1"/>
    <property type="match status" value="2"/>
</dbReference>
<dbReference type="OrthoDB" id="540454at2759"/>
<dbReference type="Proteomes" id="UP000231279">
    <property type="component" value="Unassembled WGS sequence"/>
</dbReference>
<feature type="binding site" evidence="1">
    <location>
        <position position="310"/>
    </location>
    <ligand>
        <name>ATP</name>
        <dbReference type="ChEBI" id="CHEBI:30616"/>
    </ligand>
</feature>
<keyword evidence="4" id="KW-1185">Reference proteome</keyword>
<dbReference type="PROSITE" id="PS50011">
    <property type="entry name" value="PROTEIN_KINASE_DOM"/>
    <property type="match status" value="2"/>
</dbReference>
<dbReference type="InterPro" id="IPR017441">
    <property type="entry name" value="Protein_kinase_ATP_BS"/>
</dbReference>
<dbReference type="Pfam" id="PF07714">
    <property type="entry name" value="PK_Tyr_Ser-Thr"/>
    <property type="match status" value="1"/>
</dbReference>
<dbReference type="AlphaFoldDB" id="A0A2G9GZG9"/>
<dbReference type="GO" id="GO:0005524">
    <property type="term" value="F:ATP binding"/>
    <property type="evidence" value="ECO:0007669"/>
    <property type="project" value="UniProtKB-UniRule"/>
</dbReference>
<dbReference type="EC" id="2.7.11.1" evidence="3"/>
<name>A0A2G9GZG9_9LAMI</name>
<proteinExistence type="predicted"/>
<dbReference type="Pfam" id="PF00069">
    <property type="entry name" value="Pkinase"/>
    <property type="match status" value="1"/>
</dbReference>